<accession>A0A4Q0VVR9</accession>
<dbReference type="InterPro" id="IPR011528">
    <property type="entry name" value="NERD"/>
</dbReference>
<protein>
    <submittedName>
        <fullName evidence="2">NERD domain-containing protein</fullName>
    </submittedName>
</protein>
<comment type="caution">
    <text evidence="2">The sequence shown here is derived from an EMBL/GenBank/DDBJ whole genome shotgun (WGS) entry which is preliminary data.</text>
</comment>
<evidence type="ECO:0000313" key="3">
    <source>
        <dbReference type="Proteomes" id="UP000290649"/>
    </source>
</evidence>
<evidence type="ECO:0000313" key="2">
    <source>
        <dbReference type="EMBL" id="RXJ02928.1"/>
    </source>
</evidence>
<dbReference type="OrthoDB" id="569879at2"/>
<keyword evidence="3" id="KW-1185">Reference proteome</keyword>
<reference evidence="2 3" key="1">
    <citation type="journal article" date="2019" name="Int. J. Syst. Evol. Microbiol.">
        <title>Anaerobacillus alkaliphilus sp. nov., a novel alkaliphilic and moderately halophilic bacterium.</title>
        <authorList>
            <person name="Borsodi A.K."/>
            <person name="Aszalos J.M."/>
            <person name="Bihari P."/>
            <person name="Nagy I."/>
            <person name="Schumann P."/>
            <person name="Sproer C."/>
            <person name="Kovacs A.L."/>
            <person name="Boka K."/>
            <person name="Dobosy P."/>
            <person name="Ovari M."/>
            <person name="Szili-Kovacs T."/>
            <person name="Toth E."/>
        </authorList>
    </citation>
    <scope>NUCLEOTIDE SEQUENCE [LARGE SCALE GENOMIC DNA]</scope>
    <source>
        <strain evidence="2 3">B16-10</strain>
    </source>
</reference>
<organism evidence="2 3">
    <name type="scientific">Anaerobacillus alkaliphilus</name>
    <dbReference type="NCBI Taxonomy" id="1548597"/>
    <lineage>
        <taxon>Bacteria</taxon>
        <taxon>Bacillati</taxon>
        <taxon>Bacillota</taxon>
        <taxon>Bacilli</taxon>
        <taxon>Bacillales</taxon>
        <taxon>Bacillaceae</taxon>
        <taxon>Anaerobacillus</taxon>
    </lineage>
</organism>
<dbReference type="RefSeq" id="WP_129077162.1">
    <property type="nucleotide sequence ID" value="NZ_QOUX01000020.1"/>
</dbReference>
<dbReference type="AlphaFoldDB" id="A0A4Q0VVR9"/>
<dbReference type="PROSITE" id="PS50965">
    <property type="entry name" value="NERD"/>
    <property type="match status" value="1"/>
</dbReference>
<proteinExistence type="predicted"/>
<dbReference type="Proteomes" id="UP000290649">
    <property type="component" value="Unassembled WGS sequence"/>
</dbReference>
<dbReference type="EMBL" id="QOUX01000020">
    <property type="protein sequence ID" value="RXJ02928.1"/>
    <property type="molecule type" value="Genomic_DNA"/>
</dbReference>
<gene>
    <name evidence="2" type="ORF">DS745_04910</name>
</gene>
<evidence type="ECO:0000259" key="1">
    <source>
        <dbReference type="PROSITE" id="PS50965"/>
    </source>
</evidence>
<feature type="domain" description="NERD" evidence="1">
    <location>
        <begin position="41"/>
        <end position="120"/>
    </location>
</feature>
<name>A0A4Q0VVR9_9BACI</name>
<sequence length="120" mass="14127">MTKNKREQSPYLQALQALKLRILPEHPKLPLINEKLRRQLSGYRGECAVDYQLTYLPEKDYIILRGIRLYTGEHYFQIDTLLITLKFLLIIEAKSHAGEVTIDEKNHQMVQEIDGTRKVY</sequence>
<dbReference type="Pfam" id="PF08378">
    <property type="entry name" value="NERD"/>
    <property type="match status" value="1"/>
</dbReference>